<reference evidence="2 3" key="1">
    <citation type="journal article" date="2010" name="Genome Biol. Evol.">
        <title>The sequence of a 1.8-mb bacterial linear plasmid reveals a rich evolutionary reservoir of secondary metabolic pathways.</title>
        <authorList>
            <person name="Medema M.H."/>
            <person name="Trefzer A."/>
            <person name="Kovalchuk A."/>
            <person name="van den Berg M."/>
            <person name="Mueller U."/>
            <person name="Heijne W."/>
            <person name="Wu L."/>
            <person name="Alam M.T."/>
            <person name="Ronning C.M."/>
            <person name="Nierman W.C."/>
            <person name="Bovenberg R.A.L."/>
            <person name="Breitling R."/>
            <person name="Takano E."/>
        </authorList>
    </citation>
    <scope>NUCLEOTIDE SEQUENCE [LARGE SCALE GENOMIC DNA]</scope>
    <source>
        <strain evidence="3">ATCC 27064 / DSM 738 / JCM 4710 / NBRC 13307 / NCIMB 12785 / NRRL 3585 / VKM Ac-602</strain>
    </source>
</reference>
<name>E2Q3V0_STRCL</name>
<evidence type="ECO:0000313" key="3">
    <source>
        <dbReference type="Proteomes" id="UP000002357"/>
    </source>
</evidence>
<accession>E2Q3V0</accession>
<evidence type="ECO:0000256" key="1">
    <source>
        <dbReference type="SAM" id="MobiDB-lite"/>
    </source>
</evidence>
<proteinExistence type="predicted"/>
<evidence type="ECO:0000313" key="2">
    <source>
        <dbReference type="EMBL" id="EFG06920.1"/>
    </source>
</evidence>
<protein>
    <submittedName>
        <fullName evidence="2">Uncharacterized protein</fullName>
    </submittedName>
</protein>
<feature type="region of interest" description="Disordered" evidence="1">
    <location>
        <begin position="1"/>
        <end position="107"/>
    </location>
</feature>
<gene>
    <name evidence="2" type="ORF">SCLAV_1845</name>
</gene>
<keyword evidence="3" id="KW-1185">Reference proteome</keyword>
<dbReference type="EMBL" id="CM000913">
    <property type="protein sequence ID" value="EFG06920.1"/>
    <property type="molecule type" value="Genomic_DNA"/>
</dbReference>
<organism evidence="2 3">
    <name type="scientific">Streptomyces clavuligerus</name>
    <dbReference type="NCBI Taxonomy" id="1901"/>
    <lineage>
        <taxon>Bacteria</taxon>
        <taxon>Bacillati</taxon>
        <taxon>Actinomycetota</taxon>
        <taxon>Actinomycetes</taxon>
        <taxon>Kitasatosporales</taxon>
        <taxon>Streptomycetaceae</taxon>
        <taxon>Streptomyces</taxon>
    </lineage>
</organism>
<sequence length="107" mass="10873">MRSCGRSASPAGPGRGGGSQARGGSTSERTGDGTGQETGPGSRAGRWSRAGAGRERGLRPGRPARASGPDSRRLPRPWTPKKQAMGTGPEIHREPGAVSAGAAAWWG</sequence>
<feature type="compositionally biased region" description="Low complexity" evidence="1">
    <location>
        <begin position="1"/>
        <end position="12"/>
    </location>
</feature>
<dbReference type="AlphaFoldDB" id="E2Q3V0"/>
<feature type="compositionally biased region" description="Low complexity" evidence="1">
    <location>
        <begin position="41"/>
        <end position="51"/>
    </location>
</feature>
<dbReference type="Proteomes" id="UP000002357">
    <property type="component" value="Chromosome"/>
</dbReference>